<evidence type="ECO:0000313" key="1">
    <source>
        <dbReference type="EMBL" id="ALA48190.1"/>
    </source>
</evidence>
<organism evidence="1 2">
    <name type="scientific">Mycobacterium phage Phlei</name>
    <dbReference type="NCBI Taxonomy" id="1690684"/>
    <lineage>
        <taxon>Viruses</taxon>
        <taxon>Duplodnaviria</taxon>
        <taxon>Heunggongvirae</taxon>
        <taxon>Uroviricota</taxon>
        <taxon>Caudoviricetes</taxon>
        <taxon>Phleivirus</taxon>
        <taxon>Phleivirus Phlei</taxon>
    </lineage>
</organism>
<dbReference type="EMBL" id="KT206225">
    <property type="protein sequence ID" value="ALA48190.1"/>
    <property type="molecule type" value="Genomic_DNA"/>
</dbReference>
<reference evidence="1 2" key="1">
    <citation type="journal article" date="2016" name="Arch. Virol.">
        <title>Genome sequence of a cluster A13 mycobacteriophage detected in Mycobacterium phlei over a half century ago.</title>
        <authorList>
            <person name="Marton S."/>
            <person name="Feher E."/>
            <person name="Horvath B."/>
            <person name="Haber K."/>
            <person name="Somogyi P."/>
            <person name="Minarovits J."/>
            <person name="Banyai K."/>
        </authorList>
    </citation>
    <scope>NUCLEOTIDE SEQUENCE [LARGE SCALE GENOMIC DNA]</scope>
</reference>
<dbReference type="GeneID" id="26517124"/>
<sequence>MSWVAAPRDVRVTAKRSVTTPFAPADMAPVSTLSLELEKGKRGWTDFDTKVIDLTTDHLPKGLLRDREVEQTCGLSVIRKRQPVKRSVMATGPSAQYKAMRERAALLAARKAGLA</sequence>
<proteinExistence type="predicted"/>
<protein>
    <submittedName>
        <fullName evidence="1">Uncharacterized protein</fullName>
    </submittedName>
</protein>
<accession>A0A0N9BDP0</accession>
<dbReference type="Proteomes" id="UP000203948">
    <property type="component" value="Segment"/>
</dbReference>
<dbReference type="OrthoDB" id="18089at10239"/>
<dbReference type="KEGG" id="vg:26517124"/>
<evidence type="ECO:0000313" key="2">
    <source>
        <dbReference type="Proteomes" id="UP000203948"/>
    </source>
</evidence>
<dbReference type="RefSeq" id="YP_009188071.1">
    <property type="nucleotide sequence ID" value="NC_028662.1"/>
</dbReference>
<name>A0A0N9BDP0_9CAUD</name>
<keyword evidence="2" id="KW-1185">Reference proteome</keyword>